<gene>
    <name evidence="1" type="ORF">PAECIP111893_03360</name>
</gene>
<protein>
    <submittedName>
        <fullName evidence="1">Uncharacterized protein</fullName>
    </submittedName>
</protein>
<name>A0ABM9CGT0_9BACL</name>
<dbReference type="Proteomes" id="UP000838686">
    <property type="component" value="Unassembled WGS sequence"/>
</dbReference>
<sequence length="44" mass="5350">MMLIVETTEYEPLMEIDIRILLEQVCIPEERWRQELISLELVEC</sequence>
<dbReference type="EMBL" id="CAKMMF010000018">
    <property type="protein sequence ID" value="CAH1211041.1"/>
    <property type="molecule type" value="Genomic_DNA"/>
</dbReference>
<organism evidence="1 2">
    <name type="scientific">Paenibacillus plantiphilus</name>
    <dbReference type="NCBI Taxonomy" id="2905650"/>
    <lineage>
        <taxon>Bacteria</taxon>
        <taxon>Bacillati</taxon>
        <taxon>Bacillota</taxon>
        <taxon>Bacilli</taxon>
        <taxon>Bacillales</taxon>
        <taxon>Paenibacillaceae</taxon>
        <taxon>Paenibacillus</taxon>
    </lineage>
</organism>
<reference evidence="1" key="1">
    <citation type="submission" date="2022-01" db="EMBL/GenBank/DDBJ databases">
        <authorList>
            <person name="Criscuolo A."/>
        </authorList>
    </citation>
    <scope>NUCLEOTIDE SEQUENCE</scope>
    <source>
        <strain evidence="1">CIP111893</strain>
    </source>
</reference>
<keyword evidence="2" id="KW-1185">Reference proteome</keyword>
<comment type="caution">
    <text evidence="1">The sequence shown here is derived from an EMBL/GenBank/DDBJ whole genome shotgun (WGS) entry which is preliminary data.</text>
</comment>
<accession>A0ABM9CGT0</accession>
<dbReference type="RefSeq" id="WP_290370440.1">
    <property type="nucleotide sequence ID" value="NZ_CAKMMF010000018.1"/>
</dbReference>
<evidence type="ECO:0000313" key="1">
    <source>
        <dbReference type="EMBL" id="CAH1211041.1"/>
    </source>
</evidence>
<evidence type="ECO:0000313" key="2">
    <source>
        <dbReference type="Proteomes" id="UP000838686"/>
    </source>
</evidence>
<proteinExistence type="predicted"/>